<dbReference type="Proteomes" id="UP000199322">
    <property type="component" value="Unassembled WGS sequence"/>
</dbReference>
<dbReference type="Proteomes" id="UP000297288">
    <property type="component" value="Unassembled WGS sequence"/>
</dbReference>
<reference evidence="1 3" key="1">
    <citation type="submission" date="2016-10" db="EMBL/GenBank/DDBJ databases">
        <authorList>
            <person name="de Groot N.N."/>
        </authorList>
    </citation>
    <scope>NUCLEOTIDE SEQUENCE [LARGE SCALE GENOMIC DNA]</scope>
    <source>
        <strain evidence="1 3">WG14</strain>
    </source>
</reference>
<evidence type="ECO:0000313" key="4">
    <source>
        <dbReference type="Proteomes" id="UP000297288"/>
    </source>
</evidence>
<organism evidence="1 3">
    <name type="scientific">Geotoga petraea</name>
    <dbReference type="NCBI Taxonomy" id="28234"/>
    <lineage>
        <taxon>Bacteria</taxon>
        <taxon>Thermotogati</taxon>
        <taxon>Thermotogota</taxon>
        <taxon>Thermotogae</taxon>
        <taxon>Petrotogales</taxon>
        <taxon>Petrotogaceae</taxon>
        <taxon>Geotoga</taxon>
    </lineage>
</organism>
<evidence type="ECO:0000313" key="2">
    <source>
        <dbReference type="EMBL" id="TGG88381.1"/>
    </source>
</evidence>
<dbReference type="EMBL" id="SRME01000002">
    <property type="protein sequence ID" value="TGG88381.1"/>
    <property type="molecule type" value="Genomic_DNA"/>
</dbReference>
<sequence length="159" mass="19229">MKKFFISIYFIIIIFGFSYDVYSSDRFINKESKILKILDDLGYKKISMQVIETKTLNEFTQLTNLPYSYYNGALLVIDGKKYIIITPFKYFDNLLDVRKTVNHEILHYYLTEKTDLTSYEQEGVILYLLNDFKNEEGYSEYRKMDYYEIINYIKTRELY</sequence>
<gene>
    <name evidence="2" type="ORF">E4650_04885</name>
    <name evidence="1" type="ORF">SAMN04488588_0695</name>
</gene>
<accession>A0A1G6K0P5</accession>
<reference evidence="2 4" key="2">
    <citation type="submission" date="2019-04" db="EMBL/GenBank/DDBJ databases">
        <title>Draft genome sequence data and analysis of a Fermenting Bacterium, Geotoga petraea strain HO-Geo1, isolated from heavy-oil petroleum reservoir in Russia.</title>
        <authorList>
            <person name="Grouzdev D.S."/>
            <person name="Semenova E.M."/>
            <person name="Sokolova D.S."/>
            <person name="Tourova T.P."/>
            <person name="Poltaraus A.B."/>
            <person name="Nazina T.N."/>
        </authorList>
    </citation>
    <scope>NUCLEOTIDE SEQUENCE [LARGE SCALE GENOMIC DNA]</scope>
    <source>
        <strain evidence="2 4">HO-Geo1</strain>
    </source>
</reference>
<evidence type="ECO:0000313" key="3">
    <source>
        <dbReference type="Proteomes" id="UP000199322"/>
    </source>
</evidence>
<protein>
    <submittedName>
        <fullName evidence="1">Uncharacterized protein</fullName>
    </submittedName>
</protein>
<proteinExistence type="predicted"/>
<dbReference type="STRING" id="28234.SAMN04488588_0695"/>
<dbReference type="RefSeq" id="WP_091402832.1">
    <property type="nucleotide sequence ID" value="NZ_FMYV01000002.1"/>
</dbReference>
<dbReference type="OrthoDB" id="37528at2"/>
<keyword evidence="3" id="KW-1185">Reference proteome</keyword>
<dbReference type="AlphaFoldDB" id="A0A1G6K0P5"/>
<dbReference type="EMBL" id="FMYV01000002">
    <property type="protein sequence ID" value="SDC24478.1"/>
    <property type="molecule type" value="Genomic_DNA"/>
</dbReference>
<name>A0A1G6K0P5_9BACT</name>
<evidence type="ECO:0000313" key="1">
    <source>
        <dbReference type="EMBL" id="SDC24478.1"/>
    </source>
</evidence>